<feature type="domain" description="Acyltransferase 3" evidence="2">
    <location>
        <begin position="25"/>
        <end position="340"/>
    </location>
</feature>
<protein>
    <submittedName>
        <fullName evidence="5">Acyl_transf_3 domain-containing protein</fullName>
    </submittedName>
</protein>
<keyword evidence="1" id="KW-0472">Membrane</keyword>
<dbReference type="Pfam" id="PF01757">
    <property type="entry name" value="Acyl_transf_3"/>
    <property type="match status" value="1"/>
</dbReference>
<evidence type="ECO:0000313" key="4">
    <source>
        <dbReference type="Proteomes" id="UP000492821"/>
    </source>
</evidence>
<dbReference type="InterPro" id="IPR050879">
    <property type="entry name" value="Acyltransferase_3"/>
</dbReference>
<feature type="transmembrane region" description="Helical" evidence="1">
    <location>
        <begin position="27"/>
        <end position="44"/>
    </location>
</feature>
<dbReference type="InterPro" id="IPR002656">
    <property type="entry name" value="Acyl_transf_3_dom"/>
</dbReference>
<keyword evidence="1" id="KW-1133">Transmembrane helix</keyword>
<feature type="transmembrane region" description="Helical" evidence="1">
    <location>
        <begin position="209"/>
        <end position="226"/>
    </location>
</feature>
<dbReference type="GO" id="GO:0000271">
    <property type="term" value="P:polysaccharide biosynthetic process"/>
    <property type="evidence" value="ECO:0007669"/>
    <property type="project" value="TreeGrafter"/>
</dbReference>
<feature type="transmembrane region" description="Helical" evidence="1">
    <location>
        <begin position="294"/>
        <end position="315"/>
    </location>
</feature>
<feature type="transmembrane region" description="Helical" evidence="1">
    <location>
        <begin position="93"/>
        <end position="112"/>
    </location>
</feature>
<feature type="transmembrane region" description="Helical" evidence="1">
    <location>
        <begin position="360"/>
        <end position="382"/>
    </location>
</feature>
<feature type="transmembrane region" description="Helical" evidence="1">
    <location>
        <begin position="151"/>
        <end position="175"/>
    </location>
</feature>
<dbReference type="GO" id="GO:0016020">
    <property type="term" value="C:membrane"/>
    <property type="evidence" value="ECO:0007669"/>
    <property type="project" value="TreeGrafter"/>
</dbReference>
<organism evidence="4 5">
    <name type="scientific">Panagrellus redivivus</name>
    <name type="common">Microworm</name>
    <dbReference type="NCBI Taxonomy" id="6233"/>
    <lineage>
        <taxon>Eukaryota</taxon>
        <taxon>Metazoa</taxon>
        <taxon>Ecdysozoa</taxon>
        <taxon>Nematoda</taxon>
        <taxon>Chromadorea</taxon>
        <taxon>Rhabditida</taxon>
        <taxon>Tylenchina</taxon>
        <taxon>Panagrolaimomorpha</taxon>
        <taxon>Panagrolaimoidea</taxon>
        <taxon>Panagrolaimidae</taxon>
        <taxon>Panagrellus</taxon>
    </lineage>
</organism>
<dbReference type="PANTHER" id="PTHR23028:SF53">
    <property type="entry name" value="ACYL_TRANSF_3 DOMAIN-CONTAINING PROTEIN"/>
    <property type="match status" value="1"/>
</dbReference>
<dbReference type="Pfam" id="PF19040">
    <property type="entry name" value="SGNH"/>
    <property type="match status" value="1"/>
</dbReference>
<dbReference type="WBParaSite" id="Pan_g17618.t1">
    <property type="protein sequence ID" value="Pan_g17618.t1"/>
    <property type="gene ID" value="Pan_g17618"/>
</dbReference>
<feature type="transmembrane region" description="Helical" evidence="1">
    <location>
        <begin position="238"/>
        <end position="255"/>
    </location>
</feature>
<sequence>MFAQSVPLLPAPVKKPKCTKTIRNDIQLLRFLAIAAVLGFHLRPKTIPQGYLGVDIFFVISGYLMTVVTASSKGVISVATVTNFYERRLKRLCPVYLLTVLATLAVGSVLLVQPDFASLQTDSAWALVFGSNIQAILKEDDYFKFGSDYKFLLHTWSLSVEMQFYAVAPFILAIVARSYRPLLACSVLIVFSLAFQSLISSPVLSFECVISRIWQFLIGTFVFYMEKQIDPTIKRLNTSKPFVASLILVVLLLAPEFSAHVAYKVTVRVVGTLLTGFIMYYATAIDEITHLKPLTRVLTLIGDASYSIYLVHWPMIRFAEYFEILVSTDIYIQIGCILTVSLIQFYVYEKPLTSFTTRTTFVICGVFYFFAALLILPNFVIIKESTNVTDASLLAMDPVLGNTQIERDCRVQGLVDSLNCLHVPELDAVVPKTKAKGAIFCGIKGPGKWTIFVAGNSFAQYQIKAVKNALEDKFKMIYFVARPGCLAFDSMNDLWKSKACDEIIGITEKILKAIKPDIVVIIQRIDNNGHILSGKVGNITTVKHLENEFANYSKYTKKIFVTEPNAIASYSVPNALVKALKLQLPIDNFFVTLNDFKNQTEPGMNQVVAAMKSCPKCEPIWIRQNLCDDEKCYFYDRTTKLALYCDSNHMSAIGNDLIMPAYRAAFEKGFQELRRLSLS</sequence>
<evidence type="ECO:0000259" key="3">
    <source>
        <dbReference type="Pfam" id="PF19040"/>
    </source>
</evidence>
<keyword evidence="4" id="KW-1185">Reference proteome</keyword>
<feature type="transmembrane region" description="Helical" evidence="1">
    <location>
        <begin position="330"/>
        <end position="348"/>
    </location>
</feature>
<dbReference type="AlphaFoldDB" id="A0A7E4V8T6"/>
<feature type="domain" description="SGNH" evidence="3">
    <location>
        <begin position="439"/>
        <end position="663"/>
    </location>
</feature>
<feature type="transmembrane region" description="Helical" evidence="1">
    <location>
        <begin position="261"/>
        <end position="282"/>
    </location>
</feature>
<reference evidence="5" key="2">
    <citation type="submission" date="2020-10" db="UniProtKB">
        <authorList>
            <consortium name="WormBaseParasite"/>
        </authorList>
    </citation>
    <scope>IDENTIFICATION</scope>
</reference>
<dbReference type="InterPro" id="IPR043968">
    <property type="entry name" value="SGNH"/>
</dbReference>
<feature type="transmembrane region" description="Helical" evidence="1">
    <location>
        <begin position="182"/>
        <end position="203"/>
    </location>
</feature>
<dbReference type="Proteomes" id="UP000492821">
    <property type="component" value="Unassembled WGS sequence"/>
</dbReference>
<evidence type="ECO:0000259" key="2">
    <source>
        <dbReference type="Pfam" id="PF01757"/>
    </source>
</evidence>
<proteinExistence type="predicted"/>
<name>A0A7E4V8T6_PANRE</name>
<feature type="transmembrane region" description="Helical" evidence="1">
    <location>
        <begin position="56"/>
        <end position="81"/>
    </location>
</feature>
<evidence type="ECO:0000313" key="5">
    <source>
        <dbReference type="WBParaSite" id="Pan_g17618.t1"/>
    </source>
</evidence>
<dbReference type="PANTHER" id="PTHR23028">
    <property type="entry name" value="ACETYLTRANSFERASE"/>
    <property type="match status" value="1"/>
</dbReference>
<reference evidence="4" key="1">
    <citation type="journal article" date="2013" name="Genetics">
        <title>The draft genome and transcriptome of Panagrellus redivivus are shaped by the harsh demands of a free-living lifestyle.</title>
        <authorList>
            <person name="Srinivasan J."/>
            <person name="Dillman A.R."/>
            <person name="Macchietto M.G."/>
            <person name="Heikkinen L."/>
            <person name="Lakso M."/>
            <person name="Fracchia K.M."/>
            <person name="Antoshechkin I."/>
            <person name="Mortazavi A."/>
            <person name="Wong G."/>
            <person name="Sternberg P.W."/>
        </authorList>
    </citation>
    <scope>NUCLEOTIDE SEQUENCE [LARGE SCALE GENOMIC DNA]</scope>
    <source>
        <strain evidence="4">MT8872</strain>
    </source>
</reference>
<keyword evidence="1" id="KW-0812">Transmembrane</keyword>
<accession>A0A7E4V8T6</accession>
<dbReference type="GO" id="GO:0016747">
    <property type="term" value="F:acyltransferase activity, transferring groups other than amino-acyl groups"/>
    <property type="evidence" value="ECO:0007669"/>
    <property type="project" value="InterPro"/>
</dbReference>
<evidence type="ECO:0000256" key="1">
    <source>
        <dbReference type="SAM" id="Phobius"/>
    </source>
</evidence>